<dbReference type="Gene3D" id="3.10.400.10">
    <property type="entry name" value="Sulfate adenylyltransferase"/>
    <property type="match status" value="1"/>
</dbReference>
<accession>A0A0R2BHD2</accession>
<organism evidence="2 3">
    <name type="scientific">Lapidilactobacillus dextrinicus DSM 20335</name>
    <dbReference type="NCBI Taxonomy" id="1423738"/>
    <lineage>
        <taxon>Bacteria</taxon>
        <taxon>Bacillati</taxon>
        <taxon>Bacillota</taxon>
        <taxon>Bacilli</taxon>
        <taxon>Lactobacillales</taxon>
        <taxon>Lactobacillaceae</taxon>
        <taxon>Lapidilactobacillus</taxon>
    </lineage>
</organism>
<evidence type="ECO:0000259" key="1">
    <source>
        <dbReference type="SMART" id="SM01022"/>
    </source>
</evidence>
<dbReference type="InterPro" id="IPR007374">
    <property type="entry name" value="ASCH_domain"/>
</dbReference>
<feature type="domain" description="ASCH" evidence="1">
    <location>
        <begin position="29"/>
        <end position="152"/>
    </location>
</feature>
<evidence type="ECO:0000313" key="3">
    <source>
        <dbReference type="Proteomes" id="UP000051813"/>
    </source>
</evidence>
<dbReference type="PANTHER" id="PTHR39203">
    <property type="entry name" value="CYTOPLASMIC PROTEIN-RELATED"/>
    <property type="match status" value="1"/>
</dbReference>
<gene>
    <name evidence="2" type="ORF">FC84_GL000855</name>
</gene>
<protein>
    <recommendedName>
        <fullName evidence="1">ASCH domain-containing protein</fullName>
    </recommendedName>
</protein>
<dbReference type="Pfam" id="PF04266">
    <property type="entry name" value="ASCH"/>
    <property type="match status" value="1"/>
</dbReference>
<dbReference type="EMBL" id="AYYK01000017">
    <property type="protein sequence ID" value="KRM78416.1"/>
    <property type="molecule type" value="Genomic_DNA"/>
</dbReference>
<keyword evidence="3" id="KW-1185">Reference proteome</keyword>
<dbReference type="Proteomes" id="UP000051813">
    <property type="component" value="Unassembled WGS sequence"/>
</dbReference>
<proteinExistence type="predicted"/>
<dbReference type="InterPro" id="IPR015947">
    <property type="entry name" value="PUA-like_sf"/>
</dbReference>
<sequence length="155" mass="17713">MNMSSLVISNFWEAFKKKYPDAGDKYLAWSFGGTADQADRLAALVISGKKTATASLYQLYRWTNEPVPKVGDYNIILDGRQAPVCIIRTTKIEVVPFSEVTAEHAKLEGEGDLSLDYWREVHWEFFSEEAEAANHHFFETDPVVCEEFELLWPTE</sequence>
<dbReference type="SUPFAM" id="SSF88697">
    <property type="entry name" value="PUA domain-like"/>
    <property type="match status" value="1"/>
</dbReference>
<dbReference type="CDD" id="cd06553">
    <property type="entry name" value="ASCH_Ef3133_like"/>
    <property type="match status" value="1"/>
</dbReference>
<dbReference type="PIRSF" id="PIRSF021320">
    <property type="entry name" value="DUF984"/>
    <property type="match status" value="1"/>
</dbReference>
<dbReference type="PATRIC" id="fig|1423738.3.peg.865"/>
<dbReference type="InterPro" id="IPR009326">
    <property type="entry name" value="DUF984"/>
</dbReference>
<dbReference type="SMART" id="SM01022">
    <property type="entry name" value="ASCH"/>
    <property type="match status" value="1"/>
</dbReference>
<dbReference type="AlphaFoldDB" id="A0A0R2BHD2"/>
<comment type="caution">
    <text evidence="2">The sequence shown here is derived from an EMBL/GenBank/DDBJ whole genome shotgun (WGS) entry which is preliminary data.</text>
</comment>
<name>A0A0R2BHD2_9LACO</name>
<dbReference type="PANTHER" id="PTHR39203:SF1">
    <property type="entry name" value="CYTOPLASMIC PROTEIN"/>
    <property type="match status" value="1"/>
</dbReference>
<reference evidence="2 3" key="1">
    <citation type="journal article" date="2015" name="Genome Announc.">
        <title>Expanding the biotechnology potential of lactobacilli through comparative genomics of 213 strains and associated genera.</title>
        <authorList>
            <person name="Sun Z."/>
            <person name="Harris H.M."/>
            <person name="McCann A."/>
            <person name="Guo C."/>
            <person name="Argimon S."/>
            <person name="Zhang W."/>
            <person name="Yang X."/>
            <person name="Jeffery I.B."/>
            <person name="Cooney J.C."/>
            <person name="Kagawa T.F."/>
            <person name="Liu W."/>
            <person name="Song Y."/>
            <person name="Salvetti E."/>
            <person name="Wrobel A."/>
            <person name="Rasinkangas P."/>
            <person name="Parkhill J."/>
            <person name="Rea M.C."/>
            <person name="O'Sullivan O."/>
            <person name="Ritari J."/>
            <person name="Douillard F.P."/>
            <person name="Paul Ross R."/>
            <person name="Yang R."/>
            <person name="Briner A.E."/>
            <person name="Felis G.E."/>
            <person name="de Vos W.M."/>
            <person name="Barrangou R."/>
            <person name="Klaenhammer T.R."/>
            <person name="Caufield P.W."/>
            <person name="Cui Y."/>
            <person name="Zhang H."/>
            <person name="O'Toole P.W."/>
        </authorList>
    </citation>
    <scope>NUCLEOTIDE SEQUENCE [LARGE SCALE GENOMIC DNA]</scope>
    <source>
        <strain evidence="2 3">DSM 20335</strain>
    </source>
</reference>
<evidence type="ECO:0000313" key="2">
    <source>
        <dbReference type="EMBL" id="KRM78416.1"/>
    </source>
</evidence>